<protein>
    <recommendedName>
        <fullName evidence="4">Transmembrane protein</fullName>
    </recommendedName>
</protein>
<feature type="transmembrane region" description="Helical" evidence="1">
    <location>
        <begin position="12"/>
        <end position="35"/>
    </location>
</feature>
<keyword evidence="1" id="KW-0812">Transmembrane</keyword>
<name>B3E2D8_TRIL1</name>
<dbReference type="KEGG" id="glo:Glov_0463"/>
<dbReference type="OrthoDB" id="5397894at2"/>
<evidence type="ECO:0000313" key="3">
    <source>
        <dbReference type="Proteomes" id="UP000002420"/>
    </source>
</evidence>
<reference evidence="2 3" key="1">
    <citation type="submission" date="2008-05" db="EMBL/GenBank/DDBJ databases">
        <title>Complete sequence of chromosome of Geobacter lovleyi SZ.</title>
        <authorList>
            <consortium name="US DOE Joint Genome Institute"/>
            <person name="Lucas S."/>
            <person name="Copeland A."/>
            <person name="Lapidus A."/>
            <person name="Glavina del Rio T."/>
            <person name="Dalin E."/>
            <person name="Tice H."/>
            <person name="Bruce D."/>
            <person name="Goodwin L."/>
            <person name="Pitluck S."/>
            <person name="Chertkov O."/>
            <person name="Meincke L."/>
            <person name="Brettin T."/>
            <person name="Detter J.C."/>
            <person name="Han C."/>
            <person name="Tapia R."/>
            <person name="Kuske C.R."/>
            <person name="Schmutz J."/>
            <person name="Larimer F."/>
            <person name="Land M."/>
            <person name="Hauser L."/>
            <person name="Kyrpides N."/>
            <person name="Mikhailova N."/>
            <person name="Sung Y."/>
            <person name="Fletcher K.E."/>
            <person name="Ritalahti K.M."/>
            <person name="Loeffler F.E."/>
            <person name="Richardson P."/>
        </authorList>
    </citation>
    <scope>NUCLEOTIDE SEQUENCE [LARGE SCALE GENOMIC DNA]</scope>
    <source>
        <strain evidence="3">ATCC BAA-1151 / DSM 17278 / SZ</strain>
    </source>
</reference>
<dbReference type="RefSeq" id="WP_012468547.1">
    <property type="nucleotide sequence ID" value="NC_010814.1"/>
</dbReference>
<dbReference type="HOGENOM" id="CLU_2450416_0_0_7"/>
<feature type="transmembrane region" description="Helical" evidence="1">
    <location>
        <begin position="41"/>
        <end position="58"/>
    </location>
</feature>
<evidence type="ECO:0000256" key="1">
    <source>
        <dbReference type="SAM" id="Phobius"/>
    </source>
</evidence>
<evidence type="ECO:0000313" key="2">
    <source>
        <dbReference type="EMBL" id="ACD94191.1"/>
    </source>
</evidence>
<organism evidence="2 3">
    <name type="scientific">Trichlorobacter lovleyi (strain ATCC BAA-1151 / DSM 17278 / SZ)</name>
    <name type="common">Geobacter lovleyi</name>
    <dbReference type="NCBI Taxonomy" id="398767"/>
    <lineage>
        <taxon>Bacteria</taxon>
        <taxon>Pseudomonadati</taxon>
        <taxon>Thermodesulfobacteriota</taxon>
        <taxon>Desulfuromonadia</taxon>
        <taxon>Geobacterales</taxon>
        <taxon>Geobacteraceae</taxon>
        <taxon>Trichlorobacter</taxon>
    </lineage>
</organism>
<evidence type="ECO:0008006" key="4">
    <source>
        <dbReference type="Google" id="ProtNLM"/>
    </source>
</evidence>
<keyword evidence="3" id="KW-1185">Reference proteome</keyword>
<sequence>MQHDDQKELQEASLVGRIFSLEVALFLMGVASLIYGLMNHIESNIFFGILIIPGVFILHKVKKKDWKAHWAELEEQKRREQEREEERRRGGN</sequence>
<accession>B3E2D8</accession>
<keyword evidence="1" id="KW-1133">Transmembrane helix</keyword>
<dbReference type="Proteomes" id="UP000002420">
    <property type="component" value="Chromosome"/>
</dbReference>
<dbReference type="AlphaFoldDB" id="B3E2D8"/>
<gene>
    <name evidence="2" type="ordered locus">Glov_0463</name>
</gene>
<dbReference type="EMBL" id="CP001089">
    <property type="protein sequence ID" value="ACD94191.1"/>
    <property type="molecule type" value="Genomic_DNA"/>
</dbReference>
<dbReference type="STRING" id="398767.Glov_0463"/>
<proteinExistence type="predicted"/>
<keyword evidence="1" id="KW-0472">Membrane</keyword>